<accession>A0A850EXR5</accession>
<keyword evidence="4" id="KW-1133">Transmembrane helix</keyword>
<evidence type="ECO:0000256" key="2">
    <source>
        <dbReference type="ARBA" id="ARBA00022963"/>
    </source>
</evidence>
<protein>
    <submittedName>
        <fullName evidence="5">Acetylhydrolase</fullName>
    </submittedName>
</protein>
<evidence type="ECO:0000256" key="4">
    <source>
        <dbReference type="SAM" id="Phobius"/>
    </source>
</evidence>
<evidence type="ECO:0000313" key="6">
    <source>
        <dbReference type="Proteomes" id="UP000564806"/>
    </source>
</evidence>
<keyword evidence="4" id="KW-0472">Membrane</keyword>
<dbReference type="InterPro" id="IPR029058">
    <property type="entry name" value="AB_hydrolase_fold"/>
</dbReference>
<dbReference type="RefSeq" id="WP_175374746.1">
    <property type="nucleotide sequence ID" value="NZ_JABWCS010000221.1"/>
</dbReference>
<dbReference type="Gene3D" id="3.40.50.1820">
    <property type="entry name" value="alpha/beta hydrolase"/>
    <property type="match status" value="1"/>
</dbReference>
<dbReference type="GO" id="GO:0003847">
    <property type="term" value="F:1-alkyl-2-acetylglycerophosphocholine esterase activity"/>
    <property type="evidence" value="ECO:0007669"/>
    <property type="project" value="TreeGrafter"/>
</dbReference>
<feature type="transmembrane region" description="Helical" evidence="4">
    <location>
        <begin position="6"/>
        <end position="22"/>
    </location>
</feature>
<sequence length="479" mass="54256">MRVFEILLVVFNILLLGWILFAKNKTQRGLFTLFGISAIIMLVHGVIEGMRWPMIPAYVLTAVALLLFVIRSKSKSDKAKGQSTRKRSTVKLIFVTLLTVIYSAVVVALPLMLPVFTFEKPRGPYKIGTVTYDWKDNSREEVLTPDPNDKRELMVQVWYPADAQAKGKVGVYHSDIKVFAEGYSKVFHVPKMLFTSIGYVKTHAIENAEISNAEATYPVLLFSHGLTGNKMQNTYQVEQLVSHGYIVVGIDHTYSSTASVFPDGRVAPLIQEENKSIADLDHANEQWVGDAKFVLNQVERLAANDPDQRFTGRMDMNHVGMFGHSFGGATSVQMLMTDSRIKAGLNMDGILYGQRRIPEEGLSKPFLMMSADSTVEYIHTSTDGPIDMKKEVLPRFDNITKGGNYWMILNKIRHGSFTDFVLFTPVFQLMQGSDIREIHDLISDYSQDFFDHYLKKKPFRLLEQKIGEHPDFTILHDQI</sequence>
<evidence type="ECO:0000256" key="3">
    <source>
        <dbReference type="ARBA" id="ARBA00023098"/>
    </source>
</evidence>
<keyword evidence="6" id="KW-1185">Reference proteome</keyword>
<evidence type="ECO:0000313" key="5">
    <source>
        <dbReference type="EMBL" id="NUU64439.1"/>
    </source>
</evidence>
<keyword evidence="3" id="KW-0443">Lipid metabolism</keyword>
<evidence type="ECO:0000256" key="1">
    <source>
        <dbReference type="ARBA" id="ARBA00022801"/>
    </source>
</evidence>
<dbReference type="PANTHER" id="PTHR10272:SF0">
    <property type="entry name" value="PLATELET-ACTIVATING FACTOR ACETYLHYDROLASE"/>
    <property type="match status" value="1"/>
</dbReference>
<reference evidence="5" key="1">
    <citation type="submission" date="2020-06" db="EMBL/GenBank/DDBJ databases">
        <title>Paenibacillus sp. nov., isolated from soil.</title>
        <authorList>
            <person name="Seo Y.L."/>
        </authorList>
    </citation>
    <scope>NUCLEOTIDE SEQUENCE [LARGE SCALE GENOMIC DNA]</scope>
    <source>
        <strain evidence="5">JW14</strain>
    </source>
</reference>
<dbReference type="EMBL" id="JABWCS010000221">
    <property type="protein sequence ID" value="NUU64439.1"/>
    <property type="molecule type" value="Genomic_DNA"/>
</dbReference>
<organism evidence="5 6">
    <name type="scientific">Paenibacillus agri</name>
    <dbReference type="NCBI Taxonomy" id="2744309"/>
    <lineage>
        <taxon>Bacteria</taxon>
        <taxon>Bacillati</taxon>
        <taxon>Bacillota</taxon>
        <taxon>Bacilli</taxon>
        <taxon>Bacillales</taxon>
        <taxon>Paenibacillaceae</taxon>
        <taxon>Paenibacillus</taxon>
    </lineage>
</organism>
<keyword evidence="2" id="KW-0442">Lipid degradation</keyword>
<dbReference type="Pfam" id="PF03403">
    <property type="entry name" value="PAF-AH_p_II"/>
    <property type="match status" value="2"/>
</dbReference>
<feature type="transmembrane region" description="Helical" evidence="4">
    <location>
        <begin position="29"/>
        <end position="47"/>
    </location>
</feature>
<feature type="transmembrane region" description="Helical" evidence="4">
    <location>
        <begin position="92"/>
        <end position="113"/>
    </location>
</feature>
<feature type="transmembrane region" description="Helical" evidence="4">
    <location>
        <begin position="53"/>
        <end position="71"/>
    </location>
</feature>
<dbReference type="PANTHER" id="PTHR10272">
    <property type="entry name" value="PLATELET-ACTIVATING FACTOR ACETYLHYDROLASE"/>
    <property type="match status" value="1"/>
</dbReference>
<proteinExistence type="predicted"/>
<comment type="caution">
    <text evidence="5">The sequence shown here is derived from an EMBL/GenBank/DDBJ whole genome shotgun (WGS) entry which is preliminary data.</text>
</comment>
<dbReference type="SUPFAM" id="SSF53474">
    <property type="entry name" value="alpha/beta-Hydrolases"/>
    <property type="match status" value="1"/>
</dbReference>
<name>A0A850EXR5_9BACL</name>
<dbReference type="AlphaFoldDB" id="A0A850EXR5"/>
<dbReference type="Proteomes" id="UP000564806">
    <property type="component" value="Unassembled WGS sequence"/>
</dbReference>
<keyword evidence="1 5" id="KW-0378">Hydrolase</keyword>
<gene>
    <name evidence="5" type="ORF">HPT30_29200</name>
</gene>
<keyword evidence="4" id="KW-0812">Transmembrane</keyword>
<dbReference type="GO" id="GO:0016042">
    <property type="term" value="P:lipid catabolic process"/>
    <property type="evidence" value="ECO:0007669"/>
    <property type="project" value="UniProtKB-KW"/>
</dbReference>